<evidence type="ECO:0000313" key="9">
    <source>
        <dbReference type="EMBL" id="KAJ7772244.1"/>
    </source>
</evidence>
<evidence type="ECO:0000256" key="5">
    <source>
        <dbReference type="ARBA" id="ARBA00023002"/>
    </source>
</evidence>
<protein>
    <recommendedName>
        <fullName evidence="8">Heme haloperoxidase family profile domain-containing protein</fullName>
    </recommendedName>
</protein>
<dbReference type="PROSITE" id="PS51405">
    <property type="entry name" value="HEME_HALOPEROXIDASE"/>
    <property type="match status" value="1"/>
</dbReference>
<dbReference type="AlphaFoldDB" id="A0AAD7JUV4"/>
<sequence>MNTLANHGYIPRNGIASFEDVLTGIEEVNAADTTSRSNLTVEIQKAFNDPDFTLHFAPDVFILSYPIQKLANGNQFINKISIGGVSEIVPPLPYGIDGPAVQGIAKHGRVEGDASLSRSDVFIGDNRNFNQTLFNEDLTVLAQFGDDGPDGPATVFNLQTLIALKKQNLESDQALNPEFAVPTRRLLAAYEASDFFFDPKTSVDNRDSVLSIFANGTTGQVTKRIVSSFVMNQTFPDNWFRASAPVLPSPLTAQIAGALPEWVAGHNENGVFVADTPVPAPFNVSLGCSAYWDQLVNGTPGTLVNTTGVFKQNVEFLTGLMFNASGCAEPVAPAGPTNI</sequence>
<comment type="cofactor">
    <cofactor evidence="1">
        <name>heme b</name>
        <dbReference type="ChEBI" id="CHEBI:60344"/>
    </cofactor>
</comment>
<reference evidence="9" key="1">
    <citation type="submission" date="2023-03" db="EMBL/GenBank/DDBJ databases">
        <title>Massive genome expansion in bonnet fungi (Mycena s.s.) driven by repeated elements and novel gene families across ecological guilds.</title>
        <authorList>
            <consortium name="Lawrence Berkeley National Laboratory"/>
            <person name="Harder C.B."/>
            <person name="Miyauchi S."/>
            <person name="Viragh M."/>
            <person name="Kuo A."/>
            <person name="Thoen E."/>
            <person name="Andreopoulos B."/>
            <person name="Lu D."/>
            <person name="Skrede I."/>
            <person name="Drula E."/>
            <person name="Henrissat B."/>
            <person name="Morin E."/>
            <person name="Kohler A."/>
            <person name="Barry K."/>
            <person name="LaButti K."/>
            <person name="Morin E."/>
            <person name="Salamov A."/>
            <person name="Lipzen A."/>
            <person name="Mereny Z."/>
            <person name="Hegedus B."/>
            <person name="Baldrian P."/>
            <person name="Stursova M."/>
            <person name="Weitz H."/>
            <person name="Taylor A."/>
            <person name="Grigoriev I.V."/>
            <person name="Nagy L.G."/>
            <person name="Martin F."/>
            <person name="Kauserud H."/>
        </authorList>
    </citation>
    <scope>NUCLEOTIDE SEQUENCE</scope>
    <source>
        <strain evidence="9">CBHHK182m</strain>
    </source>
</reference>
<keyword evidence="4" id="KW-0479">Metal-binding</keyword>
<evidence type="ECO:0000259" key="8">
    <source>
        <dbReference type="PROSITE" id="PS51405"/>
    </source>
</evidence>
<dbReference type="EMBL" id="JARKIB010000014">
    <property type="protein sequence ID" value="KAJ7772244.1"/>
    <property type="molecule type" value="Genomic_DNA"/>
</dbReference>
<feature type="domain" description="Heme haloperoxidase family profile" evidence="8">
    <location>
        <begin position="1"/>
        <end position="257"/>
    </location>
</feature>
<accession>A0AAD7JUV4</accession>
<dbReference type="GO" id="GO:0004601">
    <property type="term" value="F:peroxidase activity"/>
    <property type="evidence" value="ECO:0007669"/>
    <property type="project" value="UniProtKB-KW"/>
</dbReference>
<dbReference type="PANTHER" id="PTHR33577:SF16">
    <property type="entry name" value="HEME HALOPEROXIDASE FAMILY PROFILE DOMAIN-CONTAINING PROTEIN"/>
    <property type="match status" value="1"/>
</dbReference>
<evidence type="ECO:0000256" key="7">
    <source>
        <dbReference type="ARBA" id="ARBA00025795"/>
    </source>
</evidence>
<evidence type="ECO:0000313" key="10">
    <source>
        <dbReference type="Proteomes" id="UP001215598"/>
    </source>
</evidence>
<keyword evidence="6" id="KW-0408">Iron</keyword>
<dbReference type="InterPro" id="IPR036851">
    <property type="entry name" value="Chloroperoxidase-like_sf"/>
</dbReference>
<dbReference type="SUPFAM" id="SSF47571">
    <property type="entry name" value="Cloroperoxidase"/>
    <property type="match status" value="1"/>
</dbReference>
<dbReference type="GO" id="GO:0046872">
    <property type="term" value="F:metal ion binding"/>
    <property type="evidence" value="ECO:0007669"/>
    <property type="project" value="UniProtKB-KW"/>
</dbReference>
<comment type="caution">
    <text evidence="9">The sequence shown here is derived from an EMBL/GenBank/DDBJ whole genome shotgun (WGS) entry which is preliminary data.</text>
</comment>
<evidence type="ECO:0000256" key="3">
    <source>
        <dbReference type="ARBA" id="ARBA00022617"/>
    </source>
</evidence>
<keyword evidence="2" id="KW-0575">Peroxidase</keyword>
<evidence type="ECO:0000256" key="1">
    <source>
        <dbReference type="ARBA" id="ARBA00001970"/>
    </source>
</evidence>
<evidence type="ECO:0000256" key="4">
    <source>
        <dbReference type="ARBA" id="ARBA00022723"/>
    </source>
</evidence>
<keyword evidence="3" id="KW-0349">Heme</keyword>
<dbReference type="InterPro" id="IPR000028">
    <property type="entry name" value="Chloroperoxidase"/>
</dbReference>
<proteinExistence type="inferred from homology"/>
<dbReference type="Pfam" id="PF01328">
    <property type="entry name" value="Peroxidase_2"/>
    <property type="match status" value="1"/>
</dbReference>
<organism evidence="9 10">
    <name type="scientific">Mycena metata</name>
    <dbReference type="NCBI Taxonomy" id="1033252"/>
    <lineage>
        <taxon>Eukaryota</taxon>
        <taxon>Fungi</taxon>
        <taxon>Dikarya</taxon>
        <taxon>Basidiomycota</taxon>
        <taxon>Agaricomycotina</taxon>
        <taxon>Agaricomycetes</taxon>
        <taxon>Agaricomycetidae</taxon>
        <taxon>Agaricales</taxon>
        <taxon>Marasmiineae</taxon>
        <taxon>Mycenaceae</taxon>
        <taxon>Mycena</taxon>
    </lineage>
</organism>
<gene>
    <name evidence="9" type="ORF">B0H16DRAFT_1714451</name>
</gene>
<name>A0AAD7JUV4_9AGAR</name>
<dbReference type="Proteomes" id="UP001215598">
    <property type="component" value="Unassembled WGS sequence"/>
</dbReference>
<dbReference type="PANTHER" id="PTHR33577">
    <property type="entry name" value="STERIGMATOCYSTIN BIOSYNTHESIS PEROXIDASE STCC-RELATED"/>
    <property type="match status" value="1"/>
</dbReference>
<evidence type="ECO:0000256" key="6">
    <source>
        <dbReference type="ARBA" id="ARBA00023004"/>
    </source>
</evidence>
<dbReference type="Gene3D" id="1.10.489.10">
    <property type="entry name" value="Chloroperoxidase-like"/>
    <property type="match status" value="1"/>
</dbReference>
<evidence type="ECO:0000256" key="2">
    <source>
        <dbReference type="ARBA" id="ARBA00022559"/>
    </source>
</evidence>
<keyword evidence="10" id="KW-1185">Reference proteome</keyword>
<keyword evidence="5" id="KW-0560">Oxidoreductase</keyword>
<comment type="similarity">
    <text evidence="7">Belongs to the chloroperoxidase family.</text>
</comment>